<gene>
    <name evidence="11" type="ORF">SAMN06265379_11224</name>
</gene>
<feature type="signal peptide" evidence="9">
    <location>
        <begin position="1"/>
        <end position="18"/>
    </location>
</feature>
<dbReference type="GO" id="GO:0009279">
    <property type="term" value="C:cell outer membrane"/>
    <property type="evidence" value="ECO:0007669"/>
    <property type="project" value="UniProtKB-SubCell"/>
</dbReference>
<dbReference type="AlphaFoldDB" id="A0A521EZ29"/>
<evidence type="ECO:0000256" key="1">
    <source>
        <dbReference type="ARBA" id="ARBA00004571"/>
    </source>
</evidence>
<dbReference type="Gene3D" id="2.170.130.10">
    <property type="entry name" value="TonB-dependent receptor, plug domain"/>
    <property type="match status" value="1"/>
</dbReference>
<keyword evidence="4 7" id="KW-0812">Transmembrane</keyword>
<evidence type="ECO:0000256" key="7">
    <source>
        <dbReference type="PROSITE-ProRule" id="PRU01360"/>
    </source>
</evidence>
<feature type="chain" id="PRO_5021742572" evidence="9">
    <location>
        <begin position="19"/>
        <end position="996"/>
    </location>
</feature>
<evidence type="ECO:0000256" key="4">
    <source>
        <dbReference type="ARBA" id="ARBA00022692"/>
    </source>
</evidence>
<evidence type="ECO:0000313" key="12">
    <source>
        <dbReference type="Proteomes" id="UP000319040"/>
    </source>
</evidence>
<dbReference type="InterPro" id="IPR012910">
    <property type="entry name" value="Plug_dom"/>
</dbReference>
<dbReference type="Pfam" id="PF07715">
    <property type="entry name" value="Plug"/>
    <property type="match status" value="1"/>
</dbReference>
<dbReference type="Gene3D" id="2.40.170.20">
    <property type="entry name" value="TonB-dependent receptor, beta-barrel domain"/>
    <property type="match status" value="1"/>
</dbReference>
<feature type="domain" description="TonB-dependent receptor plug" evidence="10">
    <location>
        <begin position="111"/>
        <end position="217"/>
    </location>
</feature>
<comment type="similarity">
    <text evidence="7">Belongs to the TonB-dependent receptor family.</text>
</comment>
<dbReference type="Proteomes" id="UP000319040">
    <property type="component" value="Unassembled WGS sequence"/>
</dbReference>
<dbReference type="NCBIfam" id="TIGR04056">
    <property type="entry name" value="OMP_RagA_SusC"/>
    <property type="match status" value="1"/>
</dbReference>
<dbReference type="InterPro" id="IPR023997">
    <property type="entry name" value="TonB-dep_OMP_SusC/RagA_CS"/>
</dbReference>
<feature type="region of interest" description="Disordered" evidence="8">
    <location>
        <begin position="886"/>
        <end position="910"/>
    </location>
</feature>
<dbReference type="NCBIfam" id="TIGR04057">
    <property type="entry name" value="SusC_RagA_signa"/>
    <property type="match status" value="1"/>
</dbReference>
<protein>
    <submittedName>
        <fullName evidence="11">TonB-linked outer membrane protein, SusC/RagA family</fullName>
    </submittedName>
</protein>
<accession>A0A521EZ29</accession>
<dbReference type="Pfam" id="PF13715">
    <property type="entry name" value="CarbopepD_reg_2"/>
    <property type="match status" value="1"/>
</dbReference>
<dbReference type="SUPFAM" id="SSF49464">
    <property type="entry name" value="Carboxypeptidase regulatory domain-like"/>
    <property type="match status" value="1"/>
</dbReference>
<reference evidence="11 12" key="1">
    <citation type="submission" date="2017-05" db="EMBL/GenBank/DDBJ databases">
        <authorList>
            <person name="Varghese N."/>
            <person name="Submissions S."/>
        </authorList>
    </citation>
    <scope>NUCLEOTIDE SEQUENCE [LARGE SCALE GENOMIC DNA]</scope>
    <source>
        <strain evidence="11 12">DSM 27040</strain>
    </source>
</reference>
<organism evidence="11 12">
    <name type="scientific">Saccharicrinis carchari</name>
    <dbReference type="NCBI Taxonomy" id="1168039"/>
    <lineage>
        <taxon>Bacteria</taxon>
        <taxon>Pseudomonadati</taxon>
        <taxon>Bacteroidota</taxon>
        <taxon>Bacteroidia</taxon>
        <taxon>Marinilabiliales</taxon>
        <taxon>Marinilabiliaceae</taxon>
        <taxon>Saccharicrinis</taxon>
    </lineage>
</organism>
<evidence type="ECO:0000256" key="3">
    <source>
        <dbReference type="ARBA" id="ARBA00022452"/>
    </source>
</evidence>
<dbReference type="EMBL" id="FXTB01000012">
    <property type="protein sequence ID" value="SMO89086.1"/>
    <property type="molecule type" value="Genomic_DNA"/>
</dbReference>
<keyword evidence="12" id="KW-1185">Reference proteome</keyword>
<keyword evidence="6 7" id="KW-0998">Cell outer membrane</keyword>
<evidence type="ECO:0000256" key="9">
    <source>
        <dbReference type="SAM" id="SignalP"/>
    </source>
</evidence>
<keyword evidence="3 7" id="KW-1134">Transmembrane beta strand</keyword>
<dbReference type="InterPro" id="IPR036942">
    <property type="entry name" value="Beta-barrel_TonB_sf"/>
</dbReference>
<proteinExistence type="inferred from homology"/>
<name>A0A521EZ29_SACCC</name>
<evidence type="ECO:0000256" key="6">
    <source>
        <dbReference type="ARBA" id="ARBA00023237"/>
    </source>
</evidence>
<dbReference type="FunFam" id="2.60.40.1120:FF:000003">
    <property type="entry name" value="Outer membrane protein Omp121"/>
    <property type="match status" value="1"/>
</dbReference>
<evidence type="ECO:0000256" key="2">
    <source>
        <dbReference type="ARBA" id="ARBA00022448"/>
    </source>
</evidence>
<dbReference type="InterPro" id="IPR023996">
    <property type="entry name" value="TonB-dep_OMP_SusC/RagA"/>
</dbReference>
<comment type="subcellular location">
    <subcellularLocation>
        <location evidence="1 7">Cell outer membrane</location>
        <topology evidence="1 7">Multi-pass membrane protein</topology>
    </subcellularLocation>
</comment>
<keyword evidence="5 7" id="KW-0472">Membrane</keyword>
<dbReference type="OrthoDB" id="9768177at2"/>
<dbReference type="InterPro" id="IPR037066">
    <property type="entry name" value="Plug_dom_sf"/>
</dbReference>
<dbReference type="PROSITE" id="PS52016">
    <property type="entry name" value="TONB_DEPENDENT_REC_3"/>
    <property type="match status" value="1"/>
</dbReference>
<sequence>MKKILFLMFFLIPIGLLAQTVNVTGKVVDTSGKPIPGVNILIKGTQGGTISDIDGQFSLGANVGQTLVFSFIGMDTREILFEGQPALNVVMQETLSSLDEVVVIGYQTVKKADLTGAVSVFKPEELKSAVVTGNVGEVLGTVPGVYTRTEGKPGAEGWIEIRGTKSFGSSQPLYVIDGIAVEGGANRDFNFNDIESIQVLKDASAAAIYGSRAANGVIIITTKKGTEGPMRIDASAKTSFQWLPRYNLTNRENWIELNDMAFANKGIPSANHSDADTDWQDEIFKTGTIQDYNVSFSGGGSSSNYFISSNYQTNSGATIGTKSERITFRANTSATRDFGSAVTFKIGENIVVSNYDIDELNTNPIIDAWRLLPTIPVFNPDNPGGYGYGDGSRDVVFATNSIAKEDLTVTNNSNFRLRGNAFTELGFWGKLKYKFNLGFETSMDEHMYLRKEGNWTFNQPYDPSSLNKNKARFTSLVYDNTIEFNNNFGQHGINAVVGTSFMDIQYEQLWGTKNDLLRLSDGTYFEQLNAAQKDPKTGGYSDLQKLFSVFGRVNYNFDDKYLISATVRRDASSKFGPSYRDGVFPSIAGAWRISNEDFFDVSWVDGLKLRANYGVLGSSNIGVWDWIPFINSFPQVIFGDNQHIENGQTQVKLVNTDLKWEEMHEFNIGADVTLLQNRLDVSAEYYKSETRDVLTGMQILMSTGNNGGNPNVNAASLQNTGVELSMTWREKKGELSYSVNANVSTVKNKILKLGYGREYFTQWNTRSYVGKPIGEWYLIKTDGLFRSMDEVMAHVTEDDALIQPNAKPGDIRFVDFNEDGQITDSDRQYIGSPWPTVQLGLNSSLEWRGIDLQLQMTGAFGHKVFNGPRSGFDRFDDNSNYRADYDAWSPDNKNAKDPRPIYQDGRNTRGDQDRWIEDGSYVRVKQLAIGYSLPKTIFGENVDQFRIFVNAQNLITFTGYTGLDPEFRNSNIWERGYDYGAFPNPKTVTVGAQITF</sequence>
<dbReference type="InterPro" id="IPR039426">
    <property type="entry name" value="TonB-dep_rcpt-like"/>
</dbReference>
<evidence type="ECO:0000256" key="5">
    <source>
        <dbReference type="ARBA" id="ARBA00023136"/>
    </source>
</evidence>
<dbReference type="RefSeq" id="WP_142534595.1">
    <property type="nucleotide sequence ID" value="NZ_FXTB01000012.1"/>
</dbReference>
<evidence type="ECO:0000259" key="10">
    <source>
        <dbReference type="Pfam" id="PF07715"/>
    </source>
</evidence>
<dbReference type="InterPro" id="IPR008969">
    <property type="entry name" value="CarboxyPept-like_regulatory"/>
</dbReference>
<evidence type="ECO:0000256" key="8">
    <source>
        <dbReference type="SAM" id="MobiDB-lite"/>
    </source>
</evidence>
<keyword evidence="9" id="KW-0732">Signal</keyword>
<dbReference type="SUPFAM" id="SSF56935">
    <property type="entry name" value="Porins"/>
    <property type="match status" value="1"/>
</dbReference>
<evidence type="ECO:0000313" key="11">
    <source>
        <dbReference type="EMBL" id="SMO89086.1"/>
    </source>
</evidence>
<keyword evidence="2 7" id="KW-0813">Transport</keyword>